<proteinExistence type="inferred from homology"/>
<feature type="repeat" description="PPR" evidence="3">
    <location>
        <begin position="407"/>
        <end position="441"/>
    </location>
</feature>
<keyword evidence="2" id="KW-0677">Repeat</keyword>
<feature type="repeat" description="PPR" evidence="3">
    <location>
        <begin position="477"/>
        <end position="511"/>
    </location>
</feature>
<feature type="repeat" description="PPR" evidence="3">
    <location>
        <begin position="267"/>
        <end position="301"/>
    </location>
</feature>
<dbReference type="NCBIfam" id="TIGR00756">
    <property type="entry name" value="PPR"/>
    <property type="match status" value="7"/>
</dbReference>
<keyword evidence="7" id="KW-1185">Reference proteome</keyword>
<dbReference type="OMA" id="FIEAYCH"/>
<accession>A0A2C9W8B4</accession>
<feature type="repeat" description="PPR" evidence="3">
    <location>
        <begin position="337"/>
        <end position="371"/>
    </location>
</feature>
<dbReference type="InterPro" id="IPR002885">
    <property type="entry name" value="PPR_rpt"/>
</dbReference>
<comment type="similarity">
    <text evidence="1">Belongs to the PPR family. P subfamily.</text>
</comment>
<evidence type="ECO:0000313" key="7">
    <source>
        <dbReference type="Proteomes" id="UP000091857"/>
    </source>
</evidence>
<gene>
    <name evidence="6" type="ORF">MANES_03G175400v8</name>
</gene>
<dbReference type="Gene3D" id="1.25.40.10">
    <property type="entry name" value="Tetratricopeptide repeat domain"/>
    <property type="match status" value="4"/>
</dbReference>
<name>A0A2C9W8B4_MANES</name>
<dbReference type="GO" id="GO:0003723">
    <property type="term" value="F:RNA binding"/>
    <property type="evidence" value="ECO:0007669"/>
    <property type="project" value="EnsemblPlants"/>
</dbReference>
<dbReference type="InterPro" id="IPR011990">
    <property type="entry name" value="TPR-like_helical_dom_sf"/>
</dbReference>
<dbReference type="AlphaFoldDB" id="A0A2C9W8B4"/>
<dbReference type="Proteomes" id="UP000091857">
    <property type="component" value="Chromosome 3"/>
</dbReference>
<feature type="repeat" description="PPR" evidence="3">
    <location>
        <begin position="302"/>
        <end position="336"/>
    </location>
</feature>
<dbReference type="PANTHER" id="PTHR46128">
    <property type="entry name" value="MITOCHONDRIAL GROUP I INTRON SPLICING FACTOR CCM1"/>
    <property type="match status" value="1"/>
</dbReference>
<evidence type="ECO:0000256" key="2">
    <source>
        <dbReference type="ARBA" id="ARBA00022737"/>
    </source>
</evidence>
<dbReference type="InterPro" id="IPR050872">
    <property type="entry name" value="PPR_P_subfamily"/>
</dbReference>
<protein>
    <recommendedName>
        <fullName evidence="5">PROP1-like PPR domain-containing protein</fullName>
    </recommendedName>
</protein>
<dbReference type="Pfam" id="PF13041">
    <property type="entry name" value="PPR_2"/>
    <property type="match status" value="1"/>
</dbReference>
<organism evidence="6 7">
    <name type="scientific">Manihot esculenta</name>
    <name type="common">Cassava</name>
    <name type="synonym">Jatropha manihot</name>
    <dbReference type="NCBI Taxonomy" id="3983"/>
    <lineage>
        <taxon>Eukaryota</taxon>
        <taxon>Viridiplantae</taxon>
        <taxon>Streptophyta</taxon>
        <taxon>Embryophyta</taxon>
        <taxon>Tracheophyta</taxon>
        <taxon>Spermatophyta</taxon>
        <taxon>Magnoliopsida</taxon>
        <taxon>eudicotyledons</taxon>
        <taxon>Gunneridae</taxon>
        <taxon>Pentapetalae</taxon>
        <taxon>rosids</taxon>
        <taxon>fabids</taxon>
        <taxon>Malpighiales</taxon>
        <taxon>Euphorbiaceae</taxon>
        <taxon>Crotonoideae</taxon>
        <taxon>Manihoteae</taxon>
        <taxon>Manihot</taxon>
    </lineage>
</organism>
<dbReference type="Pfam" id="PF12854">
    <property type="entry name" value="PPR_1"/>
    <property type="match status" value="1"/>
</dbReference>
<feature type="region of interest" description="Disordered" evidence="4">
    <location>
        <begin position="18"/>
        <end position="44"/>
    </location>
</feature>
<dbReference type="Pfam" id="PF01535">
    <property type="entry name" value="PPR"/>
    <property type="match status" value="3"/>
</dbReference>
<dbReference type="OrthoDB" id="185373at2759"/>
<dbReference type="EMBL" id="CM004389">
    <property type="protein sequence ID" value="OAY55723.1"/>
    <property type="molecule type" value="Genomic_DNA"/>
</dbReference>
<sequence>MPPKQQIHKLVQIFSSPKTPQTNSLIPKPLRTPLPPASSDTAELPDLPTWLRHKENPEITDHNDDDFVIPSVAEWIQNSNVGNFNQVGSHLLFESEVSDIEKVSEILKKHYPSTDSVVQGLNECGVNATNTLISQLLKRFSNDWVLAFGVFTWAKNQTGYTHTSELYDSMVDILGKRKQFNLMWELVKEMEKLKGYITLVTMGKVMRRLARAGQHEDAIEVFRGMEKFGVSKDIEALNILMDALIKAGSVENAHSVFMEFKDCIPADSHSFNVLIHGYCKARKLDDAKKTMEEMEKHGFQPDVVSYTSFIESYCKSKDFRNANAILDEMQEKGCKPNVVTYTIIMLALGKAKQVNEALEVYDKMKRNDCVPDASFYSSLIFVLSQSGRLKDSWDIFEDMKKQGIHRDWLTYKTMIASACSHLQEENALKLLQRMEEDSCKPDIQIYAPLLKMCCRKKRMKVLKFLLDHMFKNNVSIDLGTYTLLVRGLCKSGKLEHASSFFEEAVLKGMIPKDGTYKILVEELEQNNMTEAKERIQKLMLQAKGQNPI</sequence>
<feature type="repeat" description="PPR" evidence="3">
    <location>
        <begin position="372"/>
        <end position="406"/>
    </location>
</feature>
<dbReference type="PANTHER" id="PTHR46128:SF268">
    <property type="entry name" value="PENTACOTRIPEPTIDE-REPEAT REGION OF PRORP DOMAIN-CONTAINING PROTEIN"/>
    <property type="match status" value="1"/>
</dbReference>
<evidence type="ECO:0000256" key="1">
    <source>
        <dbReference type="ARBA" id="ARBA00007626"/>
    </source>
</evidence>
<dbReference type="Pfam" id="PF17177">
    <property type="entry name" value="PPR_long"/>
    <property type="match status" value="1"/>
</dbReference>
<evidence type="ECO:0000259" key="5">
    <source>
        <dbReference type="Pfam" id="PF17177"/>
    </source>
</evidence>
<evidence type="ECO:0000256" key="3">
    <source>
        <dbReference type="PROSITE-ProRule" id="PRU00708"/>
    </source>
</evidence>
<feature type="repeat" description="PPR" evidence="3">
    <location>
        <begin position="198"/>
        <end position="232"/>
    </location>
</feature>
<evidence type="ECO:0000313" key="6">
    <source>
        <dbReference type="EMBL" id="OAY55723.1"/>
    </source>
</evidence>
<dbReference type="PROSITE" id="PS51375">
    <property type="entry name" value="PPR"/>
    <property type="match status" value="7"/>
</dbReference>
<evidence type="ECO:0000256" key="4">
    <source>
        <dbReference type="SAM" id="MobiDB-lite"/>
    </source>
</evidence>
<feature type="domain" description="PROP1-like PPR" evidence="5">
    <location>
        <begin position="350"/>
        <end position="507"/>
    </location>
</feature>
<dbReference type="InterPro" id="IPR033443">
    <property type="entry name" value="PROP1-like_PPR_dom"/>
</dbReference>
<dbReference type="GO" id="GO:0005739">
    <property type="term" value="C:mitochondrion"/>
    <property type="evidence" value="ECO:0007669"/>
    <property type="project" value="EnsemblPlants"/>
</dbReference>
<comment type="caution">
    <text evidence="6">The sequence shown here is derived from an EMBL/GenBank/DDBJ whole genome shotgun (WGS) entry which is preliminary data.</text>
</comment>
<dbReference type="Gramene" id="Manes.03G175400.1.v8.1">
    <property type="protein sequence ID" value="Manes.03G175400.1.v8.1.CDS.1"/>
    <property type="gene ID" value="Manes.03G175400.v8.1"/>
</dbReference>
<reference evidence="7" key="1">
    <citation type="journal article" date="2016" name="Nat. Biotechnol.">
        <title>Sequencing wild and cultivated cassava and related species reveals extensive interspecific hybridization and genetic diversity.</title>
        <authorList>
            <person name="Bredeson J.V."/>
            <person name="Lyons J.B."/>
            <person name="Prochnik S.E."/>
            <person name="Wu G.A."/>
            <person name="Ha C.M."/>
            <person name="Edsinger-Gonzales E."/>
            <person name="Grimwood J."/>
            <person name="Schmutz J."/>
            <person name="Rabbi I.Y."/>
            <person name="Egesi C."/>
            <person name="Nauluvula P."/>
            <person name="Lebot V."/>
            <person name="Ndunguru J."/>
            <person name="Mkamilo G."/>
            <person name="Bart R.S."/>
            <person name="Setter T.L."/>
            <person name="Gleadow R.M."/>
            <person name="Kulakow P."/>
            <person name="Ferguson M.E."/>
            <person name="Rounsley S."/>
            <person name="Rokhsar D.S."/>
        </authorList>
    </citation>
    <scope>NUCLEOTIDE SEQUENCE [LARGE SCALE GENOMIC DNA]</scope>
    <source>
        <strain evidence="7">cv. AM560-2</strain>
    </source>
</reference>